<dbReference type="AlphaFoldDB" id="A0A811G6D0"/>
<sequence>MDVPPMAQQTTEADRPGAEIYTGDDFFRRKVGPLPIENVEEIGINRQTALCGSTGRRPSSTPTFRKAARLVSCGAEGAGFVEDSRMRRVMG</sequence>
<name>A0A811G6D0_SPIIN</name>
<evidence type="ECO:0000313" key="1">
    <source>
        <dbReference type="EMBL" id="CAB1184550.1"/>
    </source>
</evidence>
<dbReference type="Proteomes" id="UP000663760">
    <property type="component" value="Unassembled WGS sequence"/>
</dbReference>
<dbReference type="EMBL" id="CACVBZ020000005">
    <property type="protein sequence ID" value="CAB1184550.1"/>
    <property type="molecule type" value="Genomic_DNA"/>
</dbReference>
<keyword evidence="2" id="KW-1185">Reference proteome</keyword>
<evidence type="ECO:0000313" key="2">
    <source>
        <dbReference type="Proteomes" id="UP000663760"/>
    </source>
</evidence>
<protein>
    <submittedName>
        <fullName evidence="1">Uncharacterized protein</fullName>
    </submittedName>
</protein>
<organism evidence="1 2">
    <name type="scientific">Spirodela intermedia</name>
    <name type="common">Intermediate duckweed</name>
    <dbReference type="NCBI Taxonomy" id="51605"/>
    <lineage>
        <taxon>Eukaryota</taxon>
        <taxon>Viridiplantae</taxon>
        <taxon>Streptophyta</taxon>
        <taxon>Embryophyta</taxon>
        <taxon>Tracheophyta</taxon>
        <taxon>Spermatophyta</taxon>
        <taxon>Magnoliopsida</taxon>
        <taxon>Liliopsida</taxon>
        <taxon>Araceae</taxon>
        <taxon>Lemnoideae</taxon>
        <taxon>Spirodela</taxon>
    </lineage>
</organism>
<gene>
    <name evidence="1" type="ORF">SI8410_UN006234</name>
</gene>
<comment type="caution">
    <text evidence="1">The sequence shown here is derived from an EMBL/GenBank/DDBJ whole genome shotgun (WGS) entry which is preliminary data.</text>
</comment>
<reference evidence="1" key="1">
    <citation type="submission" date="2020-02" db="EMBL/GenBank/DDBJ databases">
        <authorList>
            <person name="Scholz U."/>
            <person name="Mascher M."/>
            <person name="Fiebig A."/>
        </authorList>
    </citation>
    <scope>NUCLEOTIDE SEQUENCE</scope>
</reference>
<proteinExistence type="predicted"/>
<accession>A0A811G6D0</accession>